<accession>A0AAQ5WY73</accession>
<evidence type="ECO:0000313" key="2">
    <source>
        <dbReference type="Ensembl" id="ENSAOCP00000033893.1"/>
    </source>
</evidence>
<dbReference type="PANTHER" id="PTHR11590">
    <property type="entry name" value="PROTEIN-GLUTAMINE GAMMA-GLUTAMYLTRANSFERASE"/>
    <property type="match status" value="1"/>
</dbReference>
<dbReference type="PANTHER" id="PTHR11590:SF81">
    <property type="entry name" value="PROTEIN-GLUTAMINE GAMMA-GLUTAMYLTRANSFERASE K-LIKE ISOFORM X4"/>
    <property type="match status" value="1"/>
</dbReference>
<dbReference type="AlphaFoldDB" id="A0AAQ5WY73"/>
<reference evidence="2" key="2">
    <citation type="submission" date="2025-08" db="UniProtKB">
        <authorList>
            <consortium name="Ensembl"/>
        </authorList>
    </citation>
    <scope>IDENTIFICATION</scope>
</reference>
<dbReference type="SUPFAM" id="SSF49309">
    <property type="entry name" value="Transglutaminase, two C-terminal domains"/>
    <property type="match status" value="1"/>
</dbReference>
<feature type="compositionally biased region" description="Basic and acidic residues" evidence="1">
    <location>
        <begin position="31"/>
        <end position="41"/>
    </location>
</feature>
<dbReference type="Proteomes" id="UP001501940">
    <property type="component" value="Chromosome 5"/>
</dbReference>
<feature type="compositionally biased region" description="Basic residues" evidence="1">
    <location>
        <begin position="42"/>
        <end position="61"/>
    </location>
</feature>
<dbReference type="SUPFAM" id="SSF54001">
    <property type="entry name" value="Cysteine proteinases"/>
    <property type="match status" value="1"/>
</dbReference>
<sequence length="232" mass="25935">MKRPDLGIDGEYDGWQAVDPTPQELSDESGEMLKVDSDTKRVGKKISTKAVGSRRRQNITKSYKHKEGISHSVVHAVPQWKSLCLIQFIALWSLTVYSDARPLSIHISVQAMNHNGRPTGKILAEDKEETLLPGKGDSSSGEMLAFRSKHLRVWPKLSACLDSVNLHHFPVSSSSFLIIVCVTCRIQDLNPNDTMSIKFDFTPYKKGEKTLTADFDCDTFRDIKAICTVNVV</sequence>
<dbReference type="InterPro" id="IPR050779">
    <property type="entry name" value="Transglutaminase"/>
</dbReference>
<dbReference type="InterPro" id="IPR036985">
    <property type="entry name" value="Transglutaminase-like_sf"/>
</dbReference>
<evidence type="ECO:0000313" key="3">
    <source>
        <dbReference type="Proteomes" id="UP001501940"/>
    </source>
</evidence>
<dbReference type="InterPro" id="IPR038765">
    <property type="entry name" value="Papain-like_cys_pep_sf"/>
</dbReference>
<dbReference type="InterPro" id="IPR036238">
    <property type="entry name" value="Transglutaminase_C_sf"/>
</dbReference>
<dbReference type="GO" id="GO:0003810">
    <property type="term" value="F:protein-glutamine gamma-glutamyltransferase activity"/>
    <property type="evidence" value="ECO:0007669"/>
    <property type="project" value="InterPro"/>
</dbReference>
<proteinExistence type="predicted"/>
<dbReference type="InterPro" id="IPR013783">
    <property type="entry name" value="Ig-like_fold"/>
</dbReference>
<dbReference type="Gene3D" id="2.60.40.10">
    <property type="entry name" value="Immunoglobulins"/>
    <property type="match status" value="1"/>
</dbReference>
<organism evidence="2 3">
    <name type="scientific">Amphiprion ocellaris</name>
    <name type="common">Clown anemonefish</name>
    <dbReference type="NCBI Taxonomy" id="80972"/>
    <lineage>
        <taxon>Eukaryota</taxon>
        <taxon>Metazoa</taxon>
        <taxon>Chordata</taxon>
        <taxon>Craniata</taxon>
        <taxon>Vertebrata</taxon>
        <taxon>Euteleostomi</taxon>
        <taxon>Actinopterygii</taxon>
        <taxon>Neopterygii</taxon>
        <taxon>Teleostei</taxon>
        <taxon>Neoteleostei</taxon>
        <taxon>Acanthomorphata</taxon>
        <taxon>Ovalentaria</taxon>
        <taxon>Pomacentridae</taxon>
        <taxon>Amphiprion</taxon>
    </lineage>
</organism>
<evidence type="ECO:0000256" key="1">
    <source>
        <dbReference type="SAM" id="MobiDB-lite"/>
    </source>
</evidence>
<reference evidence="2" key="3">
    <citation type="submission" date="2025-09" db="UniProtKB">
        <authorList>
            <consortium name="Ensembl"/>
        </authorList>
    </citation>
    <scope>IDENTIFICATION</scope>
</reference>
<dbReference type="GeneTree" id="ENSGT01050000244866"/>
<dbReference type="Gene3D" id="3.90.260.10">
    <property type="entry name" value="Transglutaminase-like"/>
    <property type="match status" value="2"/>
</dbReference>
<dbReference type="Ensembl" id="ENSAOCT00000072448.1">
    <property type="protein sequence ID" value="ENSAOCP00000033893.1"/>
    <property type="gene ID" value="ENSAOCG00000029999.1"/>
</dbReference>
<name>A0AAQ5WY73_AMPOC</name>
<keyword evidence="3" id="KW-1185">Reference proteome</keyword>
<protein>
    <submittedName>
        <fullName evidence="2">Uncharacterized protein</fullName>
    </submittedName>
</protein>
<feature type="region of interest" description="Disordered" evidence="1">
    <location>
        <begin position="1"/>
        <end position="61"/>
    </location>
</feature>
<reference evidence="2 3" key="1">
    <citation type="submission" date="2022-01" db="EMBL/GenBank/DDBJ databases">
        <title>A chromosome-scale genome assembly of the false clownfish, Amphiprion ocellaris.</title>
        <authorList>
            <person name="Ryu T."/>
        </authorList>
    </citation>
    <scope>NUCLEOTIDE SEQUENCE [LARGE SCALE GENOMIC DNA]</scope>
</reference>